<evidence type="ECO:0000259" key="1">
    <source>
        <dbReference type="PROSITE" id="PS50042"/>
    </source>
</evidence>
<feature type="domain" description="Cyclic nucleotide-binding" evidence="1">
    <location>
        <begin position="14"/>
        <end position="81"/>
    </location>
</feature>
<protein>
    <recommendedName>
        <fullName evidence="1">Cyclic nucleotide-binding domain-containing protein</fullName>
    </recommendedName>
</protein>
<accession>A0AA88HU87</accession>
<gene>
    <name evidence="2" type="ORF">QYM36_012324</name>
</gene>
<dbReference type="SUPFAM" id="SSF51206">
    <property type="entry name" value="cAMP-binding domain-like"/>
    <property type="match status" value="1"/>
</dbReference>
<name>A0AA88HU87_ARTSF</name>
<reference evidence="2" key="1">
    <citation type="submission" date="2023-07" db="EMBL/GenBank/DDBJ databases">
        <title>Chromosome-level genome assembly of Artemia franciscana.</title>
        <authorList>
            <person name="Jo E."/>
        </authorList>
    </citation>
    <scope>NUCLEOTIDE SEQUENCE</scope>
    <source>
        <tissue evidence="2">Whole body</tissue>
    </source>
</reference>
<dbReference type="Gene3D" id="2.60.120.10">
    <property type="entry name" value="Jelly Rolls"/>
    <property type="match status" value="1"/>
</dbReference>
<comment type="caution">
    <text evidence="2">The sequence shown here is derived from an EMBL/GenBank/DDBJ whole genome shotgun (WGS) entry which is preliminary data.</text>
</comment>
<sequence length="81" mass="9424">MWPRDRSSKECEVLFDSLRKWKSLDRFSVGFLRRLSAFAYLEELGDGVTLYRKGDRGTSWYLILSGEIAAIPYRDQNEAVS</sequence>
<dbReference type="EMBL" id="JAVRJZ010000016">
    <property type="protein sequence ID" value="KAK2711107.1"/>
    <property type="molecule type" value="Genomic_DNA"/>
</dbReference>
<dbReference type="InterPro" id="IPR000595">
    <property type="entry name" value="cNMP-bd_dom"/>
</dbReference>
<dbReference type="Proteomes" id="UP001187531">
    <property type="component" value="Unassembled WGS sequence"/>
</dbReference>
<evidence type="ECO:0000313" key="3">
    <source>
        <dbReference type="Proteomes" id="UP001187531"/>
    </source>
</evidence>
<keyword evidence="3" id="KW-1185">Reference proteome</keyword>
<proteinExistence type="predicted"/>
<dbReference type="AlphaFoldDB" id="A0AA88HU87"/>
<dbReference type="InterPro" id="IPR014710">
    <property type="entry name" value="RmlC-like_jellyroll"/>
</dbReference>
<evidence type="ECO:0000313" key="2">
    <source>
        <dbReference type="EMBL" id="KAK2711107.1"/>
    </source>
</evidence>
<dbReference type="PROSITE" id="PS50042">
    <property type="entry name" value="CNMP_BINDING_3"/>
    <property type="match status" value="1"/>
</dbReference>
<dbReference type="InterPro" id="IPR018490">
    <property type="entry name" value="cNMP-bd_dom_sf"/>
</dbReference>
<organism evidence="2 3">
    <name type="scientific">Artemia franciscana</name>
    <name type="common">Brine shrimp</name>
    <name type="synonym">Artemia sanfranciscana</name>
    <dbReference type="NCBI Taxonomy" id="6661"/>
    <lineage>
        <taxon>Eukaryota</taxon>
        <taxon>Metazoa</taxon>
        <taxon>Ecdysozoa</taxon>
        <taxon>Arthropoda</taxon>
        <taxon>Crustacea</taxon>
        <taxon>Branchiopoda</taxon>
        <taxon>Anostraca</taxon>
        <taxon>Artemiidae</taxon>
        <taxon>Artemia</taxon>
    </lineage>
</organism>